<evidence type="ECO:0000313" key="5">
    <source>
        <dbReference type="Proteomes" id="UP000469125"/>
    </source>
</evidence>
<dbReference type="InterPro" id="IPR046342">
    <property type="entry name" value="CBS_dom_sf"/>
</dbReference>
<organism evidence="4 5">
    <name type="scientific">Ornithinibacillus caprae</name>
    <dbReference type="NCBI Taxonomy" id="2678566"/>
    <lineage>
        <taxon>Bacteria</taxon>
        <taxon>Bacillati</taxon>
        <taxon>Bacillota</taxon>
        <taxon>Bacilli</taxon>
        <taxon>Bacillales</taxon>
        <taxon>Bacillaceae</taxon>
        <taxon>Ornithinibacillus</taxon>
    </lineage>
</organism>
<keyword evidence="5" id="KW-1185">Reference proteome</keyword>
<dbReference type="SMART" id="SM00116">
    <property type="entry name" value="CBS"/>
    <property type="match status" value="2"/>
</dbReference>
<dbReference type="Gene3D" id="3.10.580.10">
    <property type="entry name" value="CBS-domain"/>
    <property type="match status" value="1"/>
</dbReference>
<evidence type="ECO:0000256" key="1">
    <source>
        <dbReference type="ARBA" id="ARBA00023122"/>
    </source>
</evidence>
<accession>A0A6N8FEQ1</accession>
<evidence type="ECO:0000256" key="2">
    <source>
        <dbReference type="PROSITE-ProRule" id="PRU00703"/>
    </source>
</evidence>
<sequence length="209" mass="23852">MLVKNDYVNKKDVVFVKENDSIESVMQKLEESGYRCIPVLDEAGNKYVGNIYKVDLLEYEIDHSLVGSLSDLITDREDSFVKEDDAFFKVFSSIKKLPFLAVVDDDKEFLGILTNGNVIQVLENAWGVHNGSYSFTIGTIEYAGVLRKMLKVINKYCNVQSVISLNNNSQYVRRVCIVLPKDVDEKLAKEIEMDLDKHNFTVTHIEKLN</sequence>
<dbReference type="NCBIfam" id="NF038387">
    <property type="entry name" value="CBS_CbpA"/>
    <property type="match status" value="1"/>
</dbReference>
<dbReference type="RefSeq" id="WP_155667540.1">
    <property type="nucleotide sequence ID" value="NZ_WOCA01000002.1"/>
</dbReference>
<gene>
    <name evidence="4" type="ORF">GMD78_04555</name>
</gene>
<dbReference type="AlphaFoldDB" id="A0A6N8FEQ1"/>
<dbReference type="InterPro" id="IPR000644">
    <property type="entry name" value="CBS_dom"/>
</dbReference>
<dbReference type="InterPro" id="IPR051257">
    <property type="entry name" value="Diverse_CBS-Domain"/>
</dbReference>
<name>A0A6N8FEQ1_9BACI</name>
<feature type="domain" description="CBS" evidence="3">
    <location>
        <begin position="8"/>
        <end position="69"/>
    </location>
</feature>
<protein>
    <submittedName>
        <fullName evidence="4">CBS domain-containing protein</fullName>
    </submittedName>
</protein>
<reference evidence="4 5" key="1">
    <citation type="submission" date="2019-11" db="EMBL/GenBank/DDBJ databases">
        <authorList>
            <person name="Li X."/>
        </authorList>
    </citation>
    <scope>NUCLEOTIDE SEQUENCE [LARGE SCALE GENOMIC DNA]</scope>
    <source>
        <strain evidence="4 5">L9</strain>
    </source>
</reference>
<dbReference type="SUPFAM" id="SSF54631">
    <property type="entry name" value="CBS-domain pair"/>
    <property type="match status" value="1"/>
</dbReference>
<evidence type="ECO:0000313" key="4">
    <source>
        <dbReference type="EMBL" id="MUK87671.1"/>
    </source>
</evidence>
<dbReference type="Pfam" id="PF00571">
    <property type="entry name" value="CBS"/>
    <property type="match status" value="2"/>
</dbReference>
<dbReference type="Proteomes" id="UP000469125">
    <property type="component" value="Unassembled WGS sequence"/>
</dbReference>
<dbReference type="PIRSF" id="PIRSF035040">
    <property type="entry name" value="UCP035040_CBS_Lmo0553"/>
    <property type="match status" value="1"/>
</dbReference>
<evidence type="ECO:0000259" key="3">
    <source>
        <dbReference type="PROSITE" id="PS51371"/>
    </source>
</evidence>
<dbReference type="PANTHER" id="PTHR43080">
    <property type="entry name" value="CBS DOMAIN-CONTAINING PROTEIN CBSX3, MITOCHONDRIAL"/>
    <property type="match status" value="1"/>
</dbReference>
<comment type="caution">
    <text evidence="4">The sequence shown here is derived from an EMBL/GenBank/DDBJ whole genome shotgun (WGS) entry which is preliminary data.</text>
</comment>
<dbReference type="PANTHER" id="PTHR43080:SF11">
    <property type="entry name" value="CBS DOMAIN CONTAINING PROTEIN"/>
    <property type="match status" value="1"/>
</dbReference>
<dbReference type="PROSITE" id="PS51371">
    <property type="entry name" value="CBS"/>
    <property type="match status" value="1"/>
</dbReference>
<dbReference type="CDD" id="cd02205">
    <property type="entry name" value="CBS_pair_SF"/>
    <property type="match status" value="1"/>
</dbReference>
<keyword evidence="1 2" id="KW-0129">CBS domain</keyword>
<dbReference type="InterPro" id="IPR017036">
    <property type="entry name" value="Lmo0553-like"/>
</dbReference>
<dbReference type="EMBL" id="WOCA01000002">
    <property type="protein sequence ID" value="MUK87671.1"/>
    <property type="molecule type" value="Genomic_DNA"/>
</dbReference>
<proteinExistence type="predicted"/>